<keyword evidence="4" id="KW-0997">Cell inner membrane</keyword>
<evidence type="ECO:0000256" key="5">
    <source>
        <dbReference type="ARBA" id="ARBA00022692"/>
    </source>
</evidence>
<dbReference type="InterPro" id="IPR055348">
    <property type="entry name" value="DctQ"/>
</dbReference>
<dbReference type="AlphaFoldDB" id="A0A1I4PKX1"/>
<evidence type="ECO:0000256" key="3">
    <source>
        <dbReference type="ARBA" id="ARBA00022475"/>
    </source>
</evidence>
<dbReference type="Proteomes" id="UP000199668">
    <property type="component" value="Unassembled WGS sequence"/>
</dbReference>
<sequence>MLQYITAVDYLNKAVKYVASAMLVALAVLVFFQVVTRFVINFPLAWSEEISRYLMIYIVFLGSALAVRNREHIAIDFLFDLVSAATKKKLQFIVSIISTAFFIILCYYGTVLTFTVIGQVTPTLQFSIAWVYAAVPVGSLIMALNGIANICRYMVDYENAAGGETK</sequence>
<evidence type="ECO:0000256" key="2">
    <source>
        <dbReference type="ARBA" id="ARBA00022448"/>
    </source>
</evidence>
<protein>
    <submittedName>
        <fullName evidence="11">TRAP-type C4-dicarboxylate transport system, small permease component</fullName>
    </submittedName>
</protein>
<organism evidence="11 12">
    <name type="scientific">Salibacterium qingdaonense</name>
    <dbReference type="NCBI Taxonomy" id="266892"/>
    <lineage>
        <taxon>Bacteria</taxon>
        <taxon>Bacillati</taxon>
        <taxon>Bacillota</taxon>
        <taxon>Bacilli</taxon>
        <taxon>Bacillales</taxon>
        <taxon>Bacillaceae</taxon>
    </lineage>
</organism>
<gene>
    <name evidence="11" type="ORF">SAMN04488054_12813</name>
</gene>
<dbReference type="GO" id="GO:0022857">
    <property type="term" value="F:transmembrane transporter activity"/>
    <property type="evidence" value="ECO:0007669"/>
    <property type="project" value="TreeGrafter"/>
</dbReference>
<evidence type="ECO:0000256" key="7">
    <source>
        <dbReference type="ARBA" id="ARBA00023136"/>
    </source>
</evidence>
<feature type="transmembrane region" description="Helical" evidence="9">
    <location>
        <begin position="129"/>
        <end position="148"/>
    </location>
</feature>
<evidence type="ECO:0000256" key="8">
    <source>
        <dbReference type="ARBA" id="ARBA00038436"/>
    </source>
</evidence>
<dbReference type="PANTHER" id="PTHR35011">
    <property type="entry name" value="2,3-DIKETO-L-GULONATE TRAP TRANSPORTER SMALL PERMEASE PROTEIN YIAM"/>
    <property type="match status" value="1"/>
</dbReference>
<keyword evidence="7 9" id="KW-0472">Membrane</keyword>
<feature type="transmembrane region" description="Helical" evidence="9">
    <location>
        <begin position="21"/>
        <end position="44"/>
    </location>
</feature>
<dbReference type="EMBL" id="FOTY01000028">
    <property type="protein sequence ID" value="SFM28387.1"/>
    <property type="molecule type" value="Genomic_DNA"/>
</dbReference>
<evidence type="ECO:0000256" key="1">
    <source>
        <dbReference type="ARBA" id="ARBA00004429"/>
    </source>
</evidence>
<dbReference type="GO" id="GO:0015740">
    <property type="term" value="P:C4-dicarboxylate transport"/>
    <property type="evidence" value="ECO:0007669"/>
    <property type="project" value="TreeGrafter"/>
</dbReference>
<evidence type="ECO:0000256" key="6">
    <source>
        <dbReference type="ARBA" id="ARBA00022989"/>
    </source>
</evidence>
<comment type="similarity">
    <text evidence="8">Belongs to the TRAP transporter small permease family.</text>
</comment>
<feature type="transmembrane region" description="Helical" evidence="9">
    <location>
        <begin position="50"/>
        <end position="69"/>
    </location>
</feature>
<feature type="transmembrane region" description="Helical" evidence="9">
    <location>
        <begin position="90"/>
        <end position="117"/>
    </location>
</feature>
<accession>A0A1I4PKX1</accession>
<keyword evidence="6 9" id="KW-1133">Transmembrane helix</keyword>
<reference evidence="11 12" key="1">
    <citation type="submission" date="2016-10" db="EMBL/GenBank/DDBJ databases">
        <authorList>
            <person name="de Groot N.N."/>
        </authorList>
    </citation>
    <scope>NUCLEOTIDE SEQUENCE [LARGE SCALE GENOMIC DNA]</scope>
    <source>
        <strain evidence="11 12">CGMCC 1.6134</strain>
    </source>
</reference>
<keyword evidence="2" id="KW-0813">Transport</keyword>
<keyword evidence="3" id="KW-1003">Cell membrane</keyword>
<keyword evidence="12" id="KW-1185">Reference proteome</keyword>
<evidence type="ECO:0000259" key="10">
    <source>
        <dbReference type="Pfam" id="PF04290"/>
    </source>
</evidence>
<keyword evidence="5 9" id="KW-0812">Transmembrane</keyword>
<dbReference type="OrthoDB" id="2086825at2"/>
<dbReference type="PANTHER" id="PTHR35011:SF11">
    <property type="entry name" value="TRAP TRANSPORTER SMALL PERMEASE PROTEIN"/>
    <property type="match status" value="1"/>
</dbReference>
<proteinExistence type="inferred from homology"/>
<dbReference type="STRING" id="266892.SAMN04488054_12813"/>
<evidence type="ECO:0000256" key="9">
    <source>
        <dbReference type="SAM" id="Phobius"/>
    </source>
</evidence>
<evidence type="ECO:0000313" key="11">
    <source>
        <dbReference type="EMBL" id="SFM28387.1"/>
    </source>
</evidence>
<evidence type="ECO:0000313" key="12">
    <source>
        <dbReference type="Proteomes" id="UP000199668"/>
    </source>
</evidence>
<dbReference type="Pfam" id="PF04290">
    <property type="entry name" value="DctQ"/>
    <property type="match status" value="1"/>
</dbReference>
<dbReference type="GO" id="GO:0005886">
    <property type="term" value="C:plasma membrane"/>
    <property type="evidence" value="ECO:0007669"/>
    <property type="project" value="UniProtKB-SubCell"/>
</dbReference>
<dbReference type="RefSeq" id="WP_090927985.1">
    <property type="nucleotide sequence ID" value="NZ_FOTY01000028.1"/>
</dbReference>
<evidence type="ECO:0000256" key="4">
    <source>
        <dbReference type="ARBA" id="ARBA00022519"/>
    </source>
</evidence>
<comment type="subcellular location">
    <subcellularLocation>
        <location evidence="1">Cell inner membrane</location>
        <topology evidence="1">Multi-pass membrane protein</topology>
    </subcellularLocation>
</comment>
<name>A0A1I4PKX1_9BACI</name>
<dbReference type="InterPro" id="IPR007387">
    <property type="entry name" value="TRAP_DctQ"/>
</dbReference>
<feature type="domain" description="Tripartite ATP-independent periplasmic transporters DctQ component" evidence="10">
    <location>
        <begin position="26"/>
        <end position="152"/>
    </location>
</feature>